<reference evidence="2 3" key="1">
    <citation type="submission" date="2020-12" db="EMBL/GenBank/DDBJ databases">
        <title>FDA dAtabase for Regulatory Grade micrObial Sequences (FDA-ARGOS): Supporting development and validation of Infectious Disease Dx tests.</title>
        <authorList>
            <person name="Nelson B."/>
            <person name="Plummer A."/>
            <person name="Tallon L."/>
            <person name="Sadzewicz L."/>
            <person name="Zhao X."/>
            <person name="Boylan J."/>
            <person name="Ott S."/>
            <person name="Bowen H."/>
            <person name="Vavikolanu K."/>
            <person name="Mehta A."/>
            <person name="Aluvathingal J."/>
            <person name="Nadendla S."/>
            <person name="Myers T."/>
            <person name="Yan Y."/>
            <person name="Sichtig H."/>
        </authorList>
    </citation>
    <scope>NUCLEOTIDE SEQUENCE [LARGE SCALE GENOMIC DNA]</scope>
    <source>
        <strain evidence="2 3">FDAARGOS_899</strain>
    </source>
</reference>
<dbReference type="RefSeq" id="WP_156436733.1">
    <property type="nucleotide sequence ID" value="NZ_CP013382.1"/>
</dbReference>
<feature type="region of interest" description="Disordered" evidence="1">
    <location>
        <begin position="197"/>
        <end position="223"/>
    </location>
</feature>
<name>A0A7T2U6G1_9BURK</name>
<evidence type="ECO:0000313" key="3">
    <source>
        <dbReference type="Proteomes" id="UP000594943"/>
    </source>
</evidence>
<dbReference type="Proteomes" id="UP000594943">
    <property type="component" value="Chromosome 2"/>
</dbReference>
<feature type="compositionally biased region" description="Polar residues" evidence="1">
    <location>
        <begin position="41"/>
        <end position="52"/>
    </location>
</feature>
<gene>
    <name evidence="2" type="ORF">I6G56_30370</name>
</gene>
<sequence>MSRCATFKARFIRFETTASKIRSIRIKRRQRRADKFDALPNSGQSPRNQSNGAARHSIGIEFNVQFHRAVAVKYEDNGAACRARRANLRSRPRDDAPLAIRLQPRFTTNAKCASRHCKWPGNAFPADNGRFSFVPAAVRLVSIAARMRRPSRKCRLRGLPPSKCVVHFRLPIGESEQTNGVVSPYRHVAASPVLRLKRAPSPGSNAKRHAESAGMTLASHRQR</sequence>
<proteinExistence type="predicted"/>
<dbReference type="KEGG" id="bhg:I6G56_30370"/>
<organism evidence="2 3">
    <name type="scientific">Burkholderia humptydooensis</name>
    <dbReference type="NCBI Taxonomy" id="430531"/>
    <lineage>
        <taxon>Bacteria</taxon>
        <taxon>Pseudomonadati</taxon>
        <taxon>Pseudomonadota</taxon>
        <taxon>Betaproteobacteria</taxon>
        <taxon>Burkholderiales</taxon>
        <taxon>Burkholderiaceae</taxon>
        <taxon>Burkholderia</taxon>
        <taxon>pseudomallei group</taxon>
    </lineage>
</organism>
<evidence type="ECO:0000256" key="1">
    <source>
        <dbReference type="SAM" id="MobiDB-lite"/>
    </source>
</evidence>
<dbReference type="AlphaFoldDB" id="A0A7T2U6G1"/>
<accession>A0A7T2U6G1</accession>
<evidence type="ECO:0000313" key="2">
    <source>
        <dbReference type="EMBL" id="QPS46389.1"/>
    </source>
</evidence>
<dbReference type="EMBL" id="CP065687">
    <property type="protein sequence ID" value="QPS46389.1"/>
    <property type="molecule type" value="Genomic_DNA"/>
</dbReference>
<protein>
    <submittedName>
        <fullName evidence="2">Uncharacterized protein</fullName>
    </submittedName>
</protein>
<feature type="region of interest" description="Disordered" evidence="1">
    <location>
        <begin position="28"/>
        <end position="53"/>
    </location>
</feature>